<keyword evidence="4" id="KW-0671">Queuosine biosynthesis</keyword>
<keyword evidence="2 5" id="KW-0808">Transferase</keyword>
<dbReference type="AlphaFoldDB" id="A0A6G2D7N7"/>
<evidence type="ECO:0000313" key="5">
    <source>
        <dbReference type="EMBL" id="MTV64572.1"/>
    </source>
</evidence>
<evidence type="ECO:0000256" key="4">
    <source>
        <dbReference type="ARBA" id="ARBA00022785"/>
    </source>
</evidence>
<accession>A0A6G2D7N7</accession>
<dbReference type="InterPro" id="IPR042118">
    <property type="entry name" value="QueA_dom1"/>
</dbReference>
<comment type="caution">
    <text evidence="5">The sequence shown here is derived from an EMBL/GenBank/DDBJ whole genome shotgun (WGS) entry which is preliminary data.</text>
</comment>
<dbReference type="RefSeq" id="WP_196301521.1">
    <property type="nucleotide sequence ID" value="NZ_WNHJ01000995.1"/>
</dbReference>
<keyword evidence="3" id="KW-0949">S-adenosyl-L-methionine</keyword>
<dbReference type="InterPro" id="IPR003699">
    <property type="entry name" value="QueA"/>
</dbReference>
<feature type="non-terminal residue" evidence="5">
    <location>
        <position position="82"/>
    </location>
</feature>
<dbReference type="GO" id="GO:0051075">
    <property type="term" value="F:S-adenosylmethionine:tRNA ribosyltransferase-isomerase activity"/>
    <property type="evidence" value="ECO:0007669"/>
    <property type="project" value="TreeGrafter"/>
</dbReference>
<protein>
    <submittedName>
        <fullName evidence="5">tRNA preQ1(34) S-adenosylmethionine ribosyltransferase-isomerase QueA</fullName>
    </submittedName>
</protein>
<evidence type="ECO:0000256" key="3">
    <source>
        <dbReference type="ARBA" id="ARBA00022691"/>
    </source>
</evidence>
<reference evidence="5 6" key="1">
    <citation type="submission" date="2019-11" db="EMBL/GenBank/DDBJ databases">
        <title>Growth characteristics of pneumococcus vary with the chemical composition of the capsule and with environmental conditions.</title>
        <authorList>
            <person name="Tothpal A."/>
            <person name="Desobry K."/>
            <person name="Joshi S."/>
            <person name="Wyllie A.L."/>
            <person name="Weinberger D.M."/>
        </authorList>
    </citation>
    <scope>NUCLEOTIDE SEQUENCE [LARGE SCALE GENOMIC DNA]</scope>
    <source>
        <strain evidence="6">pnumococcus22F</strain>
    </source>
</reference>
<dbReference type="PANTHER" id="PTHR30307:SF0">
    <property type="entry name" value="S-ADENOSYLMETHIONINE:TRNA RIBOSYLTRANSFERASE-ISOMERASE"/>
    <property type="match status" value="1"/>
</dbReference>
<dbReference type="InterPro" id="IPR042119">
    <property type="entry name" value="QueA_dom2"/>
</dbReference>
<dbReference type="GO" id="GO:0008616">
    <property type="term" value="P:tRNA queuosine(34) biosynthetic process"/>
    <property type="evidence" value="ECO:0007669"/>
    <property type="project" value="UniProtKB-KW"/>
</dbReference>
<proteinExistence type="predicted"/>
<dbReference type="InterPro" id="IPR036100">
    <property type="entry name" value="QueA_sf"/>
</dbReference>
<dbReference type="EMBL" id="WNHJ01000995">
    <property type="protein sequence ID" value="MTV64572.1"/>
    <property type="molecule type" value="Genomic_DNA"/>
</dbReference>
<dbReference type="Gene3D" id="3.40.1780.10">
    <property type="entry name" value="QueA-like"/>
    <property type="match status" value="1"/>
</dbReference>
<dbReference type="SUPFAM" id="SSF111337">
    <property type="entry name" value="QueA-like"/>
    <property type="match status" value="1"/>
</dbReference>
<evidence type="ECO:0000256" key="2">
    <source>
        <dbReference type="ARBA" id="ARBA00022679"/>
    </source>
</evidence>
<evidence type="ECO:0000313" key="6">
    <source>
        <dbReference type="Proteomes" id="UP000474228"/>
    </source>
</evidence>
<gene>
    <name evidence="5" type="ORF">GM539_14655</name>
</gene>
<organism evidence="5 6">
    <name type="scientific">Streptococcus pneumoniae</name>
    <dbReference type="NCBI Taxonomy" id="1313"/>
    <lineage>
        <taxon>Bacteria</taxon>
        <taxon>Bacillati</taxon>
        <taxon>Bacillota</taxon>
        <taxon>Bacilli</taxon>
        <taxon>Lactobacillales</taxon>
        <taxon>Streptococcaceae</taxon>
        <taxon>Streptococcus</taxon>
    </lineage>
</organism>
<keyword evidence="5" id="KW-0413">Isomerase</keyword>
<keyword evidence="1" id="KW-0963">Cytoplasm</keyword>
<name>A0A6G2D7N7_STREE</name>
<evidence type="ECO:0000256" key="1">
    <source>
        <dbReference type="ARBA" id="ARBA00022490"/>
    </source>
</evidence>
<feature type="non-terminal residue" evidence="5">
    <location>
        <position position="1"/>
    </location>
</feature>
<dbReference type="Gene3D" id="2.40.10.240">
    <property type="entry name" value="QueA-like"/>
    <property type="match status" value="1"/>
</dbReference>
<sequence length="82" mass="9342">LEKRDASKLLMVNRQTGEFQDRHFHSIIEMLEPGDALVMNDTRVLPARLHGQKEETGGHVELLLLKNIAGDEWEVLAKPAKR</sequence>
<dbReference type="PANTHER" id="PTHR30307">
    <property type="entry name" value="S-ADENOSYLMETHIONINE:TRNA RIBOSYLTRANSFERASE-ISOMERASE"/>
    <property type="match status" value="1"/>
</dbReference>
<dbReference type="Pfam" id="PF02547">
    <property type="entry name" value="Queuosine_synth"/>
    <property type="match status" value="1"/>
</dbReference>
<dbReference type="Proteomes" id="UP000474228">
    <property type="component" value="Unassembled WGS sequence"/>
</dbReference>